<evidence type="ECO:0000256" key="1">
    <source>
        <dbReference type="SAM" id="MobiDB-lite"/>
    </source>
</evidence>
<reference evidence="4" key="6">
    <citation type="journal article" date="2008" name="Nucleic Acids Res.">
        <title>The Rice Annotation Project Database (RAP-DB): 2008 update.</title>
        <authorList>
            <consortium name="The Rice Annotation Project (RAP)"/>
            <person name="Tanaka T."/>
            <person name="Antonio B.A."/>
            <person name="Kikuchi S."/>
            <person name="Matsumoto T."/>
            <person name="Nagamura Y."/>
            <person name="Numa H."/>
            <person name="Sakai H."/>
            <person name="Wu J."/>
            <person name="Itoh T."/>
            <person name="Sasaki T."/>
            <person name="Aono R."/>
            <person name="Fujii Y."/>
            <person name="Habara T."/>
            <person name="Harada E."/>
            <person name="Kanno M."/>
            <person name="Kawahara Y."/>
            <person name="Kawashima H."/>
            <person name="Kubooka H."/>
            <person name="Matsuya A."/>
            <person name="Nakaoka H."/>
            <person name="Saichi N."/>
            <person name="Sanbonmatsu R."/>
            <person name="Sato Y."/>
            <person name="Shinso Y."/>
            <person name="Suzuki M."/>
            <person name="Takeda J."/>
            <person name="Tanino M."/>
            <person name="Todokoro F."/>
            <person name="Yamaguchi K."/>
            <person name="Yamamoto N."/>
            <person name="Yamasaki C."/>
            <person name="Imanishi T."/>
            <person name="Okido T."/>
            <person name="Tada M."/>
            <person name="Ikeo K."/>
            <person name="Tateno Y."/>
            <person name="Gojobori T."/>
            <person name="Lin Y.C."/>
            <person name="Wei F.J."/>
            <person name="Hsing Y.I."/>
            <person name="Zhao Q."/>
            <person name="Han B."/>
            <person name="Kramer M.R."/>
            <person name="McCombie R.W."/>
            <person name="Lonsdale D."/>
            <person name="O'Donovan C.C."/>
            <person name="Whitfield E.J."/>
            <person name="Apweiler R."/>
            <person name="Koyanagi K.O."/>
            <person name="Khurana J.P."/>
            <person name="Raghuvanshi S."/>
            <person name="Singh N.K."/>
            <person name="Tyagi A.K."/>
            <person name="Haberer G."/>
            <person name="Fujisawa M."/>
            <person name="Hosokawa S."/>
            <person name="Ito Y."/>
            <person name="Ikawa H."/>
            <person name="Shibata M."/>
            <person name="Yamamoto M."/>
            <person name="Bruskiewich R.M."/>
            <person name="Hoen D.R."/>
            <person name="Bureau TE."/>
            <person name="Namiki N."/>
            <person name="Ohyanagi H."/>
            <person name="Sakai Y."/>
            <person name="Nobushima S."/>
            <person name="Sakata K."/>
            <person name="Barrero R.A."/>
            <person name="Sato Y."/>
            <person name="Souvorov A."/>
            <person name="Smith-White B."/>
            <person name="Tatusova T."/>
            <person name="An S."/>
            <person name="An G."/>
            <person name="OOta S."/>
            <person name="Fuks G."/>
            <person name="Messing J."/>
            <person name="Christie K.R."/>
            <person name="Lieberherr D."/>
            <person name="Kim H."/>
            <person name="Zuccolo A."/>
            <person name="Wing R.A."/>
            <person name="Nobuta K."/>
            <person name="Green P.J."/>
            <person name="Lu C."/>
            <person name="Meyers BC."/>
            <person name="Chaparro C."/>
            <person name="Piegu B."/>
            <person name="Panaud O."/>
            <person name="Echeverria M."/>
        </authorList>
    </citation>
    <scope>NUCLEOTIDE SEQUENCE</scope>
</reference>
<dbReference type="EMBL" id="AP008208">
    <property type="protein sequence ID" value="BAF08101.1"/>
    <property type="molecule type" value="Genomic_DNA"/>
</dbReference>
<feature type="compositionally biased region" description="Low complexity" evidence="1">
    <location>
        <begin position="1"/>
        <end position="24"/>
    </location>
</feature>
<name>Q6H7N4_ORYSJ</name>
<gene>
    <name evidence="4" type="ordered locus">Os02g0195700</name>
    <name evidence="2" type="ORF">OJ1225_F07.16</name>
    <name evidence="3" type="ORF">OJ1524_D08.1</name>
</gene>
<feature type="compositionally biased region" description="Basic residues" evidence="1">
    <location>
        <begin position="117"/>
        <end position="131"/>
    </location>
</feature>
<reference evidence="4" key="4">
    <citation type="journal article" date="2006" name="Nucleic Acids Res.">
        <title>The Rice Annotation Project Database (RAP-DB): hub for Oryza sativa ssp. japonica genome information.</title>
        <authorList>
            <person name="Ohyanagi H."/>
            <person name="Tanaka T."/>
            <person name="Sakai H."/>
            <person name="Shigemoto Y."/>
            <person name="Yamaguchi K."/>
            <person name="Habara T."/>
            <person name="Fujii Y."/>
            <person name="Antonio B.A."/>
            <person name="Nagamura Y."/>
            <person name="Imanishi T."/>
            <person name="Ikeo K."/>
            <person name="Itoh T."/>
            <person name="Gojobori T."/>
            <person name="Sasaki T."/>
        </authorList>
    </citation>
    <scope>NUCLEOTIDE SEQUENCE</scope>
</reference>
<accession>Q6H7N4</accession>
<dbReference type="EMBL" id="AP004184">
    <property type="protein sequence ID" value="BAD25252.1"/>
    <property type="molecule type" value="Genomic_DNA"/>
</dbReference>
<evidence type="ECO:0000313" key="3">
    <source>
        <dbReference type="EMBL" id="BAD25265.1"/>
    </source>
</evidence>
<dbReference type="Proteomes" id="UP000000763">
    <property type="component" value="Chromosome 2"/>
</dbReference>
<organism evidence="3 5">
    <name type="scientific">Oryza sativa subsp. japonica</name>
    <name type="common">Rice</name>
    <dbReference type="NCBI Taxonomy" id="39947"/>
    <lineage>
        <taxon>Eukaryota</taxon>
        <taxon>Viridiplantae</taxon>
        <taxon>Streptophyta</taxon>
        <taxon>Embryophyta</taxon>
        <taxon>Tracheophyta</taxon>
        <taxon>Spermatophyta</taxon>
        <taxon>Magnoliopsida</taxon>
        <taxon>Liliopsida</taxon>
        <taxon>Poales</taxon>
        <taxon>Poaceae</taxon>
        <taxon>BOP clade</taxon>
        <taxon>Oryzoideae</taxon>
        <taxon>Oryzeae</taxon>
        <taxon>Oryzinae</taxon>
        <taxon>Oryza</taxon>
        <taxon>Oryza sativa</taxon>
    </lineage>
</organism>
<dbReference type="AlphaFoldDB" id="Q6H7N4"/>
<reference evidence="2" key="1">
    <citation type="submission" date="2001-09" db="EMBL/GenBank/DDBJ databases">
        <title>Oryza sativa nipponbare(GA3) genomic DNA, chromosome 2, BAC clone:OJ1225_F07.</title>
        <authorList>
            <person name="Sasaki T."/>
            <person name="Matsumoto T."/>
            <person name="Yamamoto K."/>
        </authorList>
    </citation>
    <scope>NUCLEOTIDE SEQUENCE</scope>
</reference>
<proteinExistence type="predicted"/>
<feature type="compositionally biased region" description="Basic and acidic residues" evidence="1">
    <location>
        <begin position="103"/>
        <end position="116"/>
    </location>
</feature>
<reference evidence="4" key="8">
    <citation type="submission" date="2012-08" db="EMBL/GenBank/DDBJ databases">
        <title>Oryza sativa nipponbare(GA3) genomic DNA, chromosome 2.</title>
        <authorList>
            <consortium name="IRGSP(International Rice Genome Sequencing Project)"/>
        </authorList>
    </citation>
    <scope>NUCLEOTIDE SEQUENCE</scope>
</reference>
<evidence type="ECO:0000313" key="4">
    <source>
        <dbReference type="EMBL" id="BAF08101.1"/>
    </source>
</evidence>
<sequence>MAWLWTGTTPAKLGTGTGKGTTPAWVGKAAPNLRRVRQPPRSKTATAASLTWTSMVPTPPPLSGAASSGPTYAPSTSRRKASVVMFRGGCAKGGSVATAMGEDGARETEASGEKRWGRTGRGRRRRAGRSR</sequence>
<reference evidence="4 5" key="3">
    <citation type="journal article" date="2005" name="Nature">
        <title>The map-based sequence of the rice genome.</title>
        <authorList>
            <consortium name="International rice genome sequencing project (IRGSP)"/>
            <person name="Matsumoto T."/>
            <person name="Wu J."/>
            <person name="Kanamori H."/>
            <person name="Katayose Y."/>
            <person name="Fujisawa M."/>
            <person name="Namiki N."/>
            <person name="Mizuno H."/>
            <person name="Yamamoto K."/>
            <person name="Antonio B.A."/>
            <person name="Baba T."/>
            <person name="Sakata K."/>
            <person name="Nagamura Y."/>
            <person name="Aoki H."/>
            <person name="Arikawa K."/>
            <person name="Arita K."/>
            <person name="Bito T."/>
            <person name="Chiden Y."/>
            <person name="Fujitsuka N."/>
            <person name="Fukunaka R."/>
            <person name="Hamada M."/>
            <person name="Harada C."/>
            <person name="Hayashi A."/>
            <person name="Hijishita S."/>
            <person name="Honda M."/>
            <person name="Hosokawa S."/>
            <person name="Ichikawa Y."/>
            <person name="Idonuma A."/>
            <person name="Iijima M."/>
            <person name="Ikeda M."/>
            <person name="Ikeno M."/>
            <person name="Ito K."/>
            <person name="Ito S."/>
            <person name="Ito T."/>
            <person name="Ito Y."/>
            <person name="Ito Y."/>
            <person name="Iwabuchi A."/>
            <person name="Kamiya K."/>
            <person name="Karasawa W."/>
            <person name="Kurita K."/>
            <person name="Katagiri S."/>
            <person name="Kikuta A."/>
            <person name="Kobayashi H."/>
            <person name="Kobayashi N."/>
            <person name="Machita K."/>
            <person name="Maehara T."/>
            <person name="Masukawa M."/>
            <person name="Mizubayashi T."/>
            <person name="Mukai Y."/>
            <person name="Nagasaki H."/>
            <person name="Nagata Y."/>
            <person name="Naito S."/>
            <person name="Nakashima M."/>
            <person name="Nakama Y."/>
            <person name="Nakamichi Y."/>
            <person name="Nakamura M."/>
            <person name="Meguro A."/>
            <person name="Negishi M."/>
            <person name="Ohta I."/>
            <person name="Ohta T."/>
            <person name="Okamoto M."/>
            <person name="Ono N."/>
            <person name="Saji S."/>
            <person name="Sakaguchi M."/>
            <person name="Sakai K."/>
            <person name="Shibata M."/>
            <person name="Shimokawa T."/>
            <person name="Song J."/>
            <person name="Takazaki Y."/>
            <person name="Terasawa K."/>
            <person name="Tsugane M."/>
            <person name="Tsuji K."/>
            <person name="Ueda S."/>
            <person name="Waki K."/>
            <person name="Yamagata H."/>
            <person name="Yamamoto M."/>
            <person name="Yamamoto S."/>
            <person name="Yamane H."/>
            <person name="Yoshiki S."/>
            <person name="Yoshihara R."/>
            <person name="Yukawa K."/>
            <person name="Zhong H."/>
            <person name="Yano M."/>
            <person name="Yuan Q."/>
            <person name="Ouyang S."/>
            <person name="Liu J."/>
            <person name="Jones K.M."/>
            <person name="Gansberger K."/>
            <person name="Moffat K."/>
            <person name="Hill J."/>
            <person name="Bera J."/>
            <person name="Fadrosh D."/>
            <person name="Jin S."/>
            <person name="Johri S."/>
            <person name="Kim M."/>
            <person name="Overton L."/>
            <person name="Reardon M."/>
            <person name="Tsitrin T."/>
            <person name="Vuong H."/>
            <person name="Weaver B."/>
            <person name="Ciecko A."/>
            <person name="Tallon L."/>
            <person name="Jackson J."/>
            <person name="Pai G."/>
            <person name="Aken S.V."/>
            <person name="Utterback T."/>
            <person name="Reidmuller S."/>
            <person name="Feldblyum T."/>
            <person name="Hsiao J."/>
            <person name="Zismann V."/>
            <person name="Iobst S."/>
            <person name="de Vazeille A.R."/>
            <person name="Buell C.R."/>
            <person name="Ying K."/>
            <person name="Li Y."/>
            <person name="Lu T."/>
            <person name="Huang Y."/>
            <person name="Zhao Q."/>
            <person name="Feng Q."/>
            <person name="Zhang L."/>
            <person name="Zhu J."/>
            <person name="Weng Q."/>
            <person name="Mu J."/>
            <person name="Lu Y."/>
            <person name="Fan D."/>
            <person name="Liu Y."/>
            <person name="Guan J."/>
            <person name="Zhang Y."/>
            <person name="Yu S."/>
            <person name="Liu X."/>
            <person name="Zhang Y."/>
            <person name="Hong G."/>
            <person name="Han B."/>
            <person name="Choisne N."/>
            <person name="Demange N."/>
            <person name="Orjeda G."/>
            <person name="Samain S."/>
            <person name="Cattolico L."/>
            <person name="Pelletier E."/>
            <person name="Couloux A."/>
            <person name="Segurens B."/>
            <person name="Wincker P."/>
            <person name="D'Hont A."/>
            <person name="Scarpelli C."/>
            <person name="Weissenbach J."/>
            <person name="Salanoubat M."/>
            <person name="Quetier F."/>
            <person name="Yu Y."/>
            <person name="Kim H.R."/>
            <person name="Rambo T."/>
            <person name="Currie J."/>
            <person name="Collura K."/>
            <person name="Luo M."/>
            <person name="Yang T."/>
            <person name="Ammiraju J.S.S."/>
            <person name="Engler F."/>
            <person name="Soderlund C."/>
            <person name="Wing R.A."/>
            <person name="Palmer L.E."/>
            <person name="de la Bastide M."/>
            <person name="Spiegel L."/>
            <person name="Nascimento L."/>
            <person name="Zutavern T."/>
            <person name="O'Shaughnessy A."/>
            <person name="Dike S."/>
            <person name="Dedhia N."/>
            <person name="Preston R."/>
            <person name="Balija V."/>
            <person name="McCombie W.R."/>
            <person name="Chow T."/>
            <person name="Chen H."/>
            <person name="Chung M."/>
            <person name="Chen C."/>
            <person name="Shaw J."/>
            <person name="Wu H."/>
            <person name="Hsiao K."/>
            <person name="Chao Y."/>
            <person name="Chu M."/>
            <person name="Cheng C."/>
            <person name="Hour A."/>
            <person name="Lee P."/>
            <person name="Lin S."/>
            <person name="Lin Y."/>
            <person name="Liou J."/>
            <person name="Liu S."/>
            <person name="Hsing Y."/>
            <person name="Raghuvanshi S."/>
            <person name="Mohanty A."/>
            <person name="Bharti A.K."/>
            <person name="Gaur A."/>
            <person name="Gupta V."/>
            <person name="Kumar D."/>
            <person name="Ravi V."/>
            <person name="Vij S."/>
            <person name="Kapur A."/>
            <person name="Khurana P."/>
            <person name="Khurana P."/>
            <person name="Khurana J.P."/>
            <person name="Tyagi A.K."/>
            <person name="Gaikwad K."/>
            <person name="Singh A."/>
            <person name="Dalal V."/>
            <person name="Srivastava S."/>
            <person name="Dixit A."/>
            <person name="Pal A.K."/>
            <person name="Ghazi I.A."/>
            <person name="Yadav M."/>
            <person name="Pandit A."/>
            <person name="Bhargava A."/>
            <person name="Sureshbabu K."/>
            <person name="Batra K."/>
            <person name="Sharma T.R."/>
            <person name="Mohapatra T."/>
            <person name="Singh N.K."/>
            <person name="Messing J."/>
            <person name="Nelson A.B."/>
            <person name="Fuks G."/>
            <person name="Kavchok S."/>
            <person name="Keizer G."/>
            <person name="Linton E."/>
            <person name="Llaca V."/>
            <person name="Song R."/>
            <person name="Tanyolac B."/>
            <person name="Young S."/>
            <person name="Ho-Il K."/>
            <person name="Hahn J.H."/>
            <person name="Sangsakoo G."/>
            <person name="Vanavichit A."/>
            <person name="de Mattos Luiz.A.T."/>
            <person name="Zimmer P.D."/>
            <person name="Malone G."/>
            <person name="Dellagostin O."/>
            <person name="de Oliveira A.C."/>
            <person name="Bevan M."/>
            <person name="Bancroft I."/>
            <person name="Minx P."/>
            <person name="Cordum H."/>
            <person name="Wilson R."/>
            <person name="Cheng Z."/>
            <person name="Jin W."/>
            <person name="Jiang J."/>
            <person name="Leong S.A."/>
            <person name="Iwama H."/>
            <person name="Gojobori T."/>
            <person name="Itoh T."/>
            <person name="Niimura Y."/>
            <person name="Fujii Y."/>
            <person name="Habara T."/>
            <person name="Sakai H."/>
            <person name="Sato Y."/>
            <person name="Wilson G."/>
            <person name="Kumar K."/>
            <person name="McCouch S."/>
            <person name="Juretic N."/>
            <person name="Hoen D."/>
            <person name="Wright S."/>
            <person name="Bruskiewich R."/>
            <person name="Bureau T."/>
            <person name="Miyao A."/>
            <person name="Hirochika H."/>
            <person name="Nishikawa T."/>
            <person name="Kadowaki K."/>
            <person name="Sugiura M."/>
            <person name="Burr B."/>
            <person name="Sasaki T."/>
        </authorList>
    </citation>
    <scope>NUCLEOTIDE SEQUENCE [LARGE SCALE GENOMIC DNA]</scope>
    <source>
        <strain evidence="5">cv. Nipponbare</strain>
    </source>
</reference>
<evidence type="ECO:0000313" key="5">
    <source>
        <dbReference type="Proteomes" id="UP000000763"/>
    </source>
</evidence>
<dbReference type="KEGG" id="dosa:Os02g0195700"/>
<protein>
    <submittedName>
        <fullName evidence="4">Os02g0195700 protein</fullName>
    </submittedName>
</protein>
<feature type="region of interest" description="Disordered" evidence="1">
    <location>
        <begin position="94"/>
        <end position="131"/>
    </location>
</feature>
<feature type="compositionally biased region" description="Polar residues" evidence="1">
    <location>
        <begin position="41"/>
        <end position="56"/>
    </location>
</feature>
<feature type="region of interest" description="Disordered" evidence="1">
    <location>
        <begin position="1"/>
        <end position="80"/>
    </location>
</feature>
<evidence type="ECO:0000313" key="2">
    <source>
        <dbReference type="EMBL" id="BAD25252.1"/>
    </source>
</evidence>
<reference evidence="4" key="5">
    <citation type="journal article" date="2007" name="Genome Res.">
        <title>Curated Genome Annotation of Oryza sativa ssp. japonica and Comparative Genome Analysis with Arabidopsis thaliana.</title>
        <authorList>
            <consortium name="The Rice Annotation Project (RAP)"/>
            <person name="Itoh T."/>
            <person name="Tanaka T."/>
            <person name="Barrero R.A."/>
            <person name="Yamasaki C."/>
            <person name="Fujii Y."/>
            <person name="Hilton P.B."/>
            <person name="Antonio B.A."/>
            <person name="Aono H."/>
            <person name="Apweiler R."/>
            <person name="Bruskiewich R."/>
            <person name="Bureau T."/>
            <person name="Burr F."/>
            <person name="Costa de Oliveira A."/>
            <person name="Fuks G."/>
            <person name="Habara T."/>
            <person name="Haberer G."/>
            <person name="Han B."/>
            <person name="Harada E."/>
            <person name="Hiraki A.T."/>
            <person name="Hirochika H."/>
            <person name="Hoen D."/>
            <person name="Hokari H."/>
            <person name="Hosokawa S."/>
            <person name="Hsing Y."/>
            <person name="Ikawa H."/>
            <person name="Ikeo K."/>
            <person name="Imanishi T."/>
            <person name="Ito Y."/>
            <person name="Jaiswal P."/>
            <person name="Kanno M."/>
            <person name="Kawahara Y."/>
            <person name="Kawamura T."/>
            <person name="Kawashima H."/>
            <person name="Khurana J.P."/>
            <person name="Kikuchi S."/>
            <person name="Komatsu S."/>
            <person name="Koyanagi K.O."/>
            <person name="Kubooka H."/>
            <person name="Lieberherr D."/>
            <person name="Lin Y.C."/>
            <person name="Lonsdale D."/>
            <person name="Matsumoto T."/>
            <person name="Matsuya A."/>
            <person name="McCombie W.R."/>
            <person name="Messing J."/>
            <person name="Miyao A."/>
            <person name="Mulder N."/>
            <person name="Nagamura Y."/>
            <person name="Nam J."/>
            <person name="Namiki N."/>
            <person name="Numa H."/>
            <person name="Nurimoto S."/>
            <person name="O'donovan C."/>
            <person name="Ohyanagi H."/>
            <person name="Okido T."/>
            <person name="Oota S."/>
            <person name="Osato N."/>
            <person name="Palmer L.E."/>
            <person name="Quetier F."/>
            <person name="Raghuvanshi S."/>
            <person name="Saichi N."/>
            <person name="Sakai H."/>
            <person name="Sakai Y."/>
            <person name="Sakata K."/>
            <person name="Sakurai T."/>
            <person name="Sato F."/>
            <person name="Sato Y."/>
            <person name="Schoof H."/>
            <person name="Seki M."/>
            <person name="Shibata M."/>
            <person name="Shimizu Y."/>
            <person name="Shinozaki K."/>
            <person name="Shinso Y."/>
            <person name="Singh N.K."/>
            <person name="Smith-White B."/>
            <person name="Takeda J."/>
            <person name="Tanino M."/>
            <person name="Tatusova T."/>
            <person name="Thongjuea S."/>
            <person name="Todokoro F."/>
            <person name="Tsugane M."/>
            <person name="Tyagi A.K."/>
            <person name="Vanavichit A."/>
            <person name="Wang A."/>
            <person name="Wing R.A."/>
            <person name="Yamaguchi K."/>
            <person name="Yamamoto M."/>
            <person name="Yamamoto N."/>
            <person name="Yu Y."/>
            <person name="Zhang H."/>
            <person name="Zhao Q."/>
            <person name="Higo K."/>
            <person name="Burr B."/>
            <person name="Gojobori T."/>
            <person name="Sasaki T."/>
        </authorList>
    </citation>
    <scope>NUCLEOTIDE SEQUENCE</scope>
</reference>
<dbReference type="EMBL" id="AP004191">
    <property type="protein sequence ID" value="BAD25265.1"/>
    <property type="molecule type" value="Genomic_DNA"/>
</dbReference>
<reference evidence="3" key="2">
    <citation type="submission" date="2001-09" db="EMBL/GenBank/DDBJ databases">
        <title>Oryza sativa nipponbare(GA3) genomic DNA, chromosome 2, BAC clone:OJ1524_D08.</title>
        <authorList>
            <person name="Sasaki T."/>
            <person name="Matsumoto T."/>
            <person name="Yamamoto K."/>
        </authorList>
    </citation>
    <scope>NUCLEOTIDE SEQUENCE</scope>
</reference>
<reference evidence="4" key="9">
    <citation type="submission" date="2012-08" db="EMBL/GenBank/DDBJ databases">
        <title>The Second Rice Annotation Project Meeting (RAP2).</title>
        <authorList>
            <consortium name="The Rice Annotation Project (RAP)"/>
        </authorList>
    </citation>
    <scope>NUCLEOTIDE SEQUENCE</scope>
</reference>
<reference evidence="5" key="7">
    <citation type="journal article" date="2008" name="Nucleic Acids Res.">
        <title>The rice annotation project database (RAP-DB): 2008 update.</title>
        <authorList>
            <consortium name="The rice annotation project (RAP)"/>
        </authorList>
    </citation>
    <scope>GENOME REANNOTATION</scope>
    <source>
        <strain evidence="5">cv. Nipponbare</strain>
    </source>
</reference>